<feature type="coiled-coil region" evidence="1">
    <location>
        <begin position="213"/>
        <end position="240"/>
    </location>
</feature>
<feature type="compositionally biased region" description="Low complexity" evidence="2">
    <location>
        <begin position="59"/>
        <end position="80"/>
    </location>
</feature>
<organism evidence="6 7">
    <name type="scientific">Candidatus Avoscillospira avistercoris</name>
    <dbReference type="NCBI Taxonomy" id="2840707"/>
    <lineage>
        <taxon>Bacteria</taxon>
        <taxon>Bacillati</taxon>
        <taxon>Bacillota</taxon>
        <taxon>Clostridia</taxon>
        <taxon>Eubacteriales</taxon>
        <taxon>Oscillospiraceae</taxon>
        <taxon>Oscillospiraceae incertae sedis</taxon>
        <taxon>Candidatus Avoscillospira</taxon>
    </lineage>
</organism>
<reference evidence="6" key="2">
    <citation type="journal article" date="2021" name="PeerJ">
        <title>Extensive microbial diversity within the chicken gut microbiome revealed by metagenomics and culture.</title>
        <authorList>
            <person name="Gilroy R."/>
            <person name="Ravi A."/>
            <person name="Getino M."/>
            <person name="Pursley I."/>
            <person name="Horton D.L."/>
            <person name="Alikhan N.F."/>
            <person name="Baker D."/>
            <person name="Gharbi K."/>
            <person name="Hall N."/>
            <person name="Watson M."/>
            <person name="Adriaenssens E.M."/>
            <person name="Foster-Nyarko E."/>
            <person name="Jarju S."/>
            <person name="Secka A."/>
            <person name="Antonio M."/>
            <person name="Oren A."/>
            <person name="Chaudhuri R.R."/>
            <person name="La Ragione R."/>
            <person name="Hildebrand F."/>
            <person name="Pallen M.J."/>
        </authorList>
    </citation>
    <scope>NUCLEOTIDE SEQUENCE</scope>
    <source>
        <strain evidence="6">ChiBcec16-1751</strain>
    </source>
</reference>
<keyword evidence="4" id="KW-0732">Signal</keyword>
<name>A0A9D1JU01_9FIRM</name>
<dbReference type="Pfam" id="PF14257">
    <property type="entry name" value="DUF4349"/>
    <property type="match status" value="1"/>
</dbReference>
<dbReference type="AlphaFoldDB" id="A0A9D1JU01"/>
<evidence type="ECO:0000256" key="2">
    <source>
        <dbReference type="SAM" id="MobiDB-lite"/>
    </source>
</evidence>
<evidence type="ECO:0000256" key="4">
    <source>
        <dbReference type="SAM" id="SignalP"/>
    </source>
</evidence>
<protein>
    <submittedName>
        <fullName evidence="6">DUF4349 domain-containing protein</fullName>
    </submittedName>
</protein>
<accession>A0A9D1JU01</accession>
<comment type="caution">
    <text evidence="6">The sequence shown here is derived from an EMBL/GenBank/DDBJ whole genome shotgun (WGS) entry which is preliminary data.</text>
</comment>
<proteinExistence type="predicted"/>
<feature type="transmembrane region" description="Helical" evidence="3">
    <location>
        <begin position="288"/>
        <end position="313"/>
    </location>
</feature>
<evidence type="ECO:0000313" key="7">
    <source>
        <dbReference type="Proteomes" id="UP000886741"/>
    </source>
</evidence>
<feature type="region of interest" description="Disordered" evidence="2">
    <location>
        <begin position="58"/>
        <end position="84"/>
    </location>
</feature>
<dbReference type="InterPro" id="IPR025645">
    <property type="entry name" value="DUF4349"/>
</dbReference>
<dbReference type="EMBL" id="DVJJ01000149">
    <property type="protein sequence ID" value="HIS65662.1"/>
    <property type="molecule type" value="Genomic_DNA"/>
</dbReference>
<dbReference type="PROSITE" id="PS51257">
    <property type="entry name" value="PROKAR_LIPOPROTEIN"/>
    <property type="match status" value="1"/>
</dbReference>
<feature type="domain" description="DUF4349" evidence="5">
    <location>
        <begin position="88"/>
        <end position="309"/>
    </location>
</feature>
<evidence type="ECO:0000259" key="5">
    <source>
        <dbReference type="Pfam" id="PF14257"/>
    </source>
</evidence>
<feature type="chain" id="PRO_5038548321" evidence="4">
    <location>
        <begin position="23"/>
        <end position="339"/>
    </location>
</feature>
<keyword evidence="3" id="KW-1133">Transmembrane helix</keyword>
<evidence type="ECO:0000256" key="1">
    <source>
        <dbReference type="SAM" id="Coils"/>
    </source>
</evidence>
<keyword evidence="3" id="KW-0812">Transmembrane</keyword>
<reference evidence="6" key="1">
    <citation type="submission" date="2020-10" db="EMBL/GenBank/DDBJ databases">
        <authorList>
            <person name="Gilroy R."/>
        </authorList>
    </citation>
    <scope>NUCLEOTIDE SEQUENCE</scope>
    <source>
        <strain evidence="6">ChiBcec16-1751</strain>
    </source>
</reference>
<feature type="signal peptide" evidence="4">
    <location>
        <begin position="1"/>
        <end position="22"/>
    </location>
</feature>
<keyword evidence="1" id="KW-0175">Coiled coil</keyword>
<evidence type="ECO:0000313" key="6">
    <source>
        <dbReference type="EMBL" id="HIS65662.1"/>
    </source>
</evidence>
<dbReference type="Proteomes" id="UP000886741">
    <property type="component" value="Unassembled WGS sequence"/>
</dbReference>
<keyword evidence="3" id="KW-0472">Membrane</keyword>
<sequence>MKKQYRFLALFLSVLLMLSALAACGAKSAASDTATTDTAQSTGSAAMEENGMAMDMGTAEAAPEAPAENSDTGDSGGSTSVQPDLSEQKIIYSADVTVETLEFDKALDALDQMITELGGFAESANVSGNSRYGSDGTVQITDRAAYYTIRVPADRFREALDRTGSIGNVISTTESAQNVTSQFIDQEARQKSLEVQEERLLELLAQAADVDTLVTLEARLSEVRYEIESIERNLRNMQNQVDYSTITLSLYEVAVYTPTASVQRTFGQRVSDALSGGWSNFTRTMEDLFIGILYSLPALLLLVVIVVVIVVVVRRIRGRRHAHRLPPVDKDDGDHSSQN</sequence>
<evidence type="ECO:0000256" key="3">
    <source>
        <dbReference type="SAM" id="Phobius"/>
    </source>
</evidence>
<gene>
    <name evidence="6" type="ORF">IAA83_09915</name>
</gene>